<reference evidence="6 7" key="1">
    <citation type="submission" date="2020-05" db="EMBL/GenBank/DDBJ databases">
        <title>MicrobeNet Type strains.</title>
        <authorList>
            <person name="Nicholson A.C."/>
        </authorList>
    </citation>
    <scope>NUCLEOTIDE SEQUENCE [LARGE SCALE GENOMIC DNA]</scope>
    <source>
        <strain evidence="6 7">JCM 3224</strain>
    </source>
</reference>
<protein>
    <submittedName>
        <fullName evidence="6">Radical SAM protein</fullName>
    </submittedName>
</protein>
<dbReference type="PANTHER" id="PTHR11228:SF7">
    <property type="entry name" value="PQQA PEPTIDE CYCLASE"/>
    <property type="match status" value="1"/>
</dbReference>
<evidence type="ECO:0000259" key="5">
    <source>
        <dbReference type="Pfam" id="PF04055"/>
    </source>
</evidence>
<dbReference type="Proteomes" id="UP000586827">
    <property type="component" value="Unassembled WGS sequence"/>
</dbReference>
<dbReference type="GO" id="GO:0046872">
    <property type="term" value="F:metal ion binding"/>
    <property type="evidence" value="ECO:0007669"/>
    <property type="project" value="UniProtKB-KW"/>
</dbReference>
<gene>
    <name evidence="6" type="ORF">HLB23_28465</name>
</gene>
<evidence type="ECO:0000256" key="3">
    <source>
        <dbReference type="ARBA" id="ARBA00023004"/>
    </source>
</evidence>
<accession>A0A849C534</accession>
<keyword evidence="2" id="KW-0479">Metal-binding</keyword>
<evidence type="ECO:0000313" key="6">
    <source>
        <dbReference type="EMBL" id="NNH73742.1"/>
    </source>
</evidence>
<proteinExistence type="predicted"/>
<keyword evidence="4" id="KW-0411">Iron-sulfur</keyword>
<dbReference type="InterPro" id="IPR050377">
    <property type="entry name" value="Radical_SAM_PqqE_MftC-like"/>
</dbReference>
<keyword evidence="3" id="KW-0408">Iron</keyword>
<dbReference type="AlphaFoldDB" id="A0A849C534"/>
<sequence>MRYNTLAVHITNRCPLTCAHCITDSSPRARGDLSWEQVEAAVRSAAAYVDGVCVTGGEPMLLPELALASIELTRSLGLRSSMVTSGYWARDDNRATEIVRRLTASGLDKLAVSFDQYHLVQPTAPYVGETTLHHLLSASSGTDLEMVVQYCGPQDHDAYDIATKSAHRFGARFEAAEVLPFGRGIQLARRRGATVDEVPETACGVVGRPVLTPEGDLYTCCGPARGAPPDSPLRLPLGRADDVGDALSVASRDPIINALYVRGPRRMFNMLSDPARQRISANLLNGSMCSLCRAITDDPGAVVELRAALTPLALQLVAQAGVVHVRASDRPNPTTAFTKSEENECLR</sequence>
<keyword evidence="1" id="KW-0949">S-adenosyl-L-methionine</keyword>
<dbReference type="GO" id="GO:0051536">
    <property type="term" value="F:iron-sulfur cluster binding"/>
    <property type="evidence" value="ECO:0007669"/>
    <property type="project" value="UniProtKB-KW"/>
</dbReference>
<dbReference type="RefSeq" id="WP_067521977.1">
    <property type="nucleotide sequence ID" value="NZ_JABELX010000011.1"/>
</dbReference>
<evidence type="ECO:0000256" key="1">
    <source>
        <dbReference type="ARBA" id="ARBA00022691"/>
    </source>
</evidence>
<dbReference type="Pfam" id="PF04055">
    <property type="entry name" value="Radical_SAM"/>
    <property type="match status" value="1"/>
</dbReference>
<dbReference type="InterPro" id="IPR013785">
    <property type="entry name" value="Aldolase_TIM"/>
</dbReference>
<dbReference type="InterPro" id="IPR058240">
    <property type="entry name" value="rSAM_sf"/>
</dbReference>
<name>A0A849C534_9NOCA</name>
<evidence type="ECO:0000256" key="2">
    <source>
        <dbReference type="ARBA" id="ARBA00022723"/>
    </source>
</evidence>
<dbReference type="SUPFAM" id="SSF102114">
    <property type="entry name" value="Radical SAM enzymes"/>
    <property type="match status" value="1"/>
</dbReference>
<dbReference type="CDD" id="cd01335">
    <property type="entry name" value="Radical_SAM"/>
    <property type="match status" value="1"/>
</dbReference>
<comment type="caution">
    <text evidence="6">The sequence shown here is derived from an EMBL/GenBank/DDBJ whole genome shotgun (WGS) entry which is preliminary data.</text>
</comment>
<dbReference type="EMBL" id="JABELX010000011">
    <property type="protein sequence ID" value="NNH73742.1"/>
    <property type="molecule type" value="Genomic_DNA"/>
</dbReference>
<organism evidence="6 7">
    <name type="scientific">Nocardia uniformis</name>
    <dbReference type="NCBI Taxonomy" id="53432"/>
    <lineage>
        <taxon>Bacteria</taxon>
        <taxon>Bacillati</taxon>
        <taxon>Actinomycetota</taxon>
        <taxon>Actinomycetes</taxon>
        <taxon>Mycobacteriales</taxon>
        <taxon>Nocardiaceae</taxon>
        <taxon>Nocardia</taxon>
    </lineage>
</organism>
<dbReference type="PANTHER" id="PTHR11228">
    <property type="entry name" value="RADICAL SAM DOMAIN PROTEIN"/>
    <property type="match status" value="1"/>
</dbReference>
<evidence type="ECO:0000313" key="7">
    <source>
        <dbReference type="Proteomes" id="UP000586827"/>
    </source>
</evidence>
<dbReference type="InterPro" id="IPR007197">
    <property type="entry name" value="rSAM"/>
</dbReference>
<dbReference type="GO" id="GO:0003824">
    <property type="term" value="F:catalytic activity"/>
    <property type="evidence" value="ECO:0007669"/>
    <property type="project" value="InterPro"/>
</dbReference>
<feature type="domain" description="Radical SAM core" evidence="5">
    <location>
        <begin position="9"/>
        <end position="116"/>
    </location>
</feature>
<dbReference type="Gene3D" id="3.20.20.70">
    <property type="entry name" value="Aldolase class I"/>
    <property type="match status" value="1"/>
</dbReference>
<keyword evidence="7" id="KW-1185">Reference proteome</keyword>
<evidence type="ECO:0000256" key="4">
    <source>
        <dbReference type="ARBA" id="ARBA00023014"/>
    </source>
</evidence>
<dbReference type="SFLD" id="SFLDS00029">
    <property type="entry name" value="Radical_SAM"/>
    <property type="match status" value="1"/>
</dbReference>